<feature type="domain" description="C2H2-type" evidence="2">
    <location>
        <begin position="10"/>
        <end position="32"/>
    </location>
</feature>
<evidence type="ECO:0000259" key="2">
    <source>
        <dbReference type="PROSITE" id="PS50157"/>
    </source>
</evidence>
<organism evidence="3 4">
    <name type="scientific">Linum tenue</name>
    <dbReference type="NCBI Taxonomy" id="586396"/>
    <lineage>
        <taxon>Eukaryota</taxon>
        <taxon>Viridiplantae</taxon>
        <taxon>Streptophyta</taxon>
        <taxon>Embryophyta</taxon>
        <taxon>Tracheophyta</taxon>
        <taxon>Spermatophyta</taxon>
        <taxon>Magnoliopsida</taxon>
        <taxon>eudicotyledons</taxon>
        <taxon>Gunneridae</taxon>
        <taxon>Pentapetalae</taxon>
        <taxon>rosids</taxon>
        <taxon>fabids</taxon>
        <taxon>Malpighiales</taxon>
        <taxon>Linaceae</taxon>
        <taxon>Linum</taxon>
    </lineage>
</organism>
<reference evidence="3" key="1">
    <citation type="submission" date="2022-08" db="EMBL/GenBank/DDBJ databases">
        <authorList>
            <person name="Gutierrez-Valencia J."/>
        </authorList>
    </citation>
    <scope>NUCLEOTIDE SEQUENCE</scope>
</reference>
<dbReference type="Pfam" id="PF13912">
    <property type="entry name" value="zf-C2H2_6"/>
    <property type="match status" value="1"/>
</dbReference>
<dbReference type="PROSITE" id="PS00028">
    <property type="entry name" value="ZINC_FINGER_C2H2_1"/>
    <property type="match status" value="1"/>
</dbReference>
<dbReference type="PANTHER" id="PTHR46869:SF6">
    <property type="entry name" value="C2H2-TYPE DOMAIN-CONTAINING PROTEIN"/>
    <property type="match status" value="1"/>
</dbReference>
<sequence>MEEDHQESKHVCKYCGKRCRSGKSLGGHLRSHMRLFLEESSQPDAKRRLRRKLFPLSNKKLKREEEDVEAFVASLDRNHETCPSRIVSKLIRERAIGCLSALLERKIPHNRLDLFDDSREPFIFDAAERGFYGAVELFLRHGVPPSARLPAAWFRLRELLPIDYALYPSCDDQWDLETEENGYYRQRLCTLMLWLPKWISKYFDWWRTVKLLAQATEQGILEMRIFPVCKKRPSGQAALAPACRPRPSSLPNILQGHVSPAAVWNRLLVPPRFLIAQLAFVTGVGLTVEPNRRPHPDGIRGDVLYKKSSLTCSLRLLEVFRRAGPQLCRLMEMLEKEKQRRKEQGETYPYPDYTIAQQFRTVLKEAGFPVASLRCPVRTAHPESQGGD</sequence>
<dbReference type="PROSITE" id="PS50157">
    <property type="entry name" value="ZINC_FINGER_C2H2_2"/>
    <property type="match status" value="1"/>
</dbReference>
<dbReference type="EMBL" id="CAMGYJ010000008">
    <property type="protein sequence ID" value="CAI0456384.1"/>
    <property type="molecule type" value="Genomic_DNA"/>
</dbReference>
<protein>
    <recommendedName>
        <fullName evidence="2">C2H2-type domain-containing protein</fullName>
    </recommendedName>
</protein>
<evidence type="ECO:0000256" key="1">
    <source>
        <dbReference type="PROSITE-ProRule" id="PRU00042"/>
    </source>
</evidence>
<keyword evidence="4" id="KW-1185">Reference proteome</keyword>
<keyword evidence="1" id="KW-0863">Zinc-finger</keyword>
<evidence type="ECO:0000313" key="4">
    <source>
        <dbReference type="Proteomes" id="UP001154282"/>
    </source>
</evidence>
<name>A0AAV0ND28_9ROSI</name>
<dbReference type="InterPro" id="IPR013087">
    <property type="entry name" value="Znf_C2H2_type"/>
</dbReference>
<dbReference type="PANTHER" id="PTHR46869">
    <property type="entry name" value="C2H2-LIKE ZINC FINGER PROTEIN"/>
    <property type="match status" value="1"/>
</dbReference>
<evidence type="ECO:0000313" key="3">
    <source>
        <dbReference type="EMBL" id="CAI0456384.1"/>
    </source>
</evidence>
<comment type="caution">
    <text evidence="3">The sequence shown here is derived from an EMBL/GenBank/DDBJ whole genome shotgun (WGS) entry which is preliminary data.</text>
</comment>
<keyword evidence="1" id="KW-0479">Metal-binding</keyword>
<proteinExistence type="predicted"/>
<keyword evidence="1" id="KW-0862">Zinc</keyword>
<accession>A0AAV0ND28</accession>
<dbReference type="Proteomes" id="UP001154282">
    <property type="component" value="Unassembled WGS sequence"/>
</dbReference>
<dbReference type="AlphaFoldDB" id="A0AAV0ND28"/>
<gene>
    <name evidence="3" type="ORF">LITE_LOCUS32741</name>
</gene>
<dbReference type="GO" id="GO:0008270">
    <property type="term" value="F:zinc ion binding"/>
    <property type="evidence" value="ECO:0007669"/>
    <property type="project" value="UniProtKB-KW"/>
</dbReference>